<name>A0A1J8QA54_9AGAM</name>
<evidence type="ECO:0000256" key="1">
    <source>
        <dbReference type="SAM" id="MobiDB-lite"/>
    </source>
</evidence>
<feature type="non-terminal residue" evidence="2">
    <location>
        <position position="28"/>
    </location>
</feature>
<comment type="caution">
    <text evidence="2">The sequence shown here is derived from an EMBL/GenBank/DDBJ whole genome shotgun (WGS) entry which is preliminary data.</text>
</comment>
<dbReference type="AlphaFoldDB" id="A0A1J8QA54"/>
<evidence type="ECO:0000313" key="2">
    <source>
        <dbReference type="EMBL" id="OJA08628.1"/>
    </source>
</evidence>
<protein>
    <submittedName>
        <fullName evidence="2">Uncharacterized protein</fullName>
    </submittedName>
</protein>
<dbReference type="EMBL" id="LVVM01006242">
    <property type="protein sequence ID" value="OJA08628.1"/>
    <property type="molecule type" value="Genomic_DNA"/>
</dbReference>
<gene>
    <name evidence="2" type="ORF">AZE42_06959</name>
</gene>
<dbReference type="Proteomes" id="UP000183567">
    <property type="component" value="Unassembled WGS sequence"/>
</dbReference>
<reference evidence="2 3" key="1">
    <citation type="submission" date="2016-03" db="EMBL/GenBank/DDBJ databases">
        <title>Comparative genomics of the ectomycorrhizal sister species Rhizopogon vinicolor and Rhizopogon vesiculosus (Basidiomycota: Boletales) reveals a divergence of the mating type B locus.</title>
        <authorList>
            <person name="Mujic A.B."/>
            <person name="Kuo A."/>
            <person name="Tritt A."/>
            <person name="Lipzen A."/>
            <person name="Chen C."/>
            <person name="Johnson J."/>
            <person name="Sharma A."/>
            <person name="Barry K."/>
            <person name="Grigoriev I.V."/>
            <person name="Spatafora J.W."/>
        </authorList>
    </citation>
    <scope>NUCLEOTIDE SEQUENCE [LARGE SCALE GENOMIC DNA]</scope>
    <source>
        <strain evidence="2 3">AM-OR11-056</strain>
    </source>
</reference>
<evidence type="ECO:0000313" key="3">
    <source>
        <dbReference type="Proteomes" id="UP000183567"/>
    </source>
</evidence>
<keyword evidence="3" id="KW-1185">Reference proteome</keyword>
<proteinExistence type="predicted"/>
<feature type="region of interest" description="Disordered" evidence="1">
    <location>
        <begin position="1"/>
        <end position="28"/>
    </location>
</feature>
<sequence>MANDPCNKGDNKFSFAPRQATRCHGRQH</sequence>
<accession>A0A1J8QA54</accession>
<organism evidence="2 3">
    <name type="scientific">Rhizopogon vesiculosus</name>
    <dbReference type="NCBI Taxonomy" id="180088"/>
    <lineage>
        <taxon>Eukaryota</taxon>
        <taxon>Fungi</taxon>
        <taxon>Dikarya</taxon>
        <taxon>Basidiomycota</taxon>
        <taxon>Agaricomycotina</taxon>
        <taxon>Agaricomycetes</taxon>
        <taxon>Agaricomycetidae</taxon>
        <taxon>Boletales</taxon>
        <taxon>Suillineae</taxon>
        <taxon>Rhizopogonaceae</taxon>
        <taxon>Rhizopogon</taxon>
    </lineage>
</organism>